<sequence length="247" mass="27510">MPAFGLIGLTLKHSFSQTYFSQKFTNLDLSDHRYELFELPAITALPALLAREPELRGLNVTIPYKEQVWPFLNEVAPSAARVGAVNVIEFAPEGRLIGHNTDYIGFRDSLRGFLPQPVPAGLRALVLGSGGASKAVEVALRELGISYWVVSRNPMGRGLTYQELTPTVLADHSLIINTTPLGTYPDTEQCPPLNYAAFTPRHYLYDLIYNPSETEFMKRGQAAGAHTKNGFEMLCIQAEEAWKIWNR</sequence>
<reference evidence="5 6" key="1">
    <citation type="journal article" date="2011" name="Int. J. Syst. Evol. Microbiol.">
        <title>Hymenobacter yonginensis sp. nov., isolated from a mesotrophic artificial lake.</title>
        <authorList>
            <person name="Joung Y."/>
            <person name="Cho S.H."/>
            <person name="Kim H."/>
            <person name="Kim S.B."/>
            <person name="Joh K."/>
        </authorList>
    </citation>
    <scope>NUCLEOTIDE SEQUENCE [LARGE SCALE GENOMIC DNA]</scope>
    <source>
        <strain evidence="5 6">KCTC 22745</strain>
    </source>
</reference>
<evidence type="ECO:0000256" key="3">
    <source>
        <dbReference type="ARBA" id="ARBA00023141"/>
    </source>
</evidence>
<comment type="pathway">
    <text evidence="1">Metabolic intermediate biosynthesis; chorismate biosynthesis; chorismate from D-erythrose 4-phosphate and phosphoenolpyruvate: step 4/7.</text>
</comment>
<proteinExistence type="predicted"/>
<organism evidence="5 6">
    <name type="scientific">Hymenobacter yonginensis</name>
    <dbReference type="NCBI Taxonomy" id="748197"/>
    <lineage>
        <taxon>Bacteria</taxon>
        <taxon>Pseudomonadati</taxon>
        <taxon>Bacteroidota</taxon>
        <taxon>Cytophagia</taxon>
        <taxon>Cytophagales</taxon>
        <taxon>Hymenobacteraceae</taxon>
        <taxon>Hymenobacter</taxon>
    </lineage>
</organism>
<dbReference type="PANTHER" id="PTHR21089:SF1">
    <property type="entry name" value="BIFUNCTIONAL 3-DEHYDROQUINATE DEHYDRATASE_SHIKIMATE DEHYDROGENASE, CHLOROPLASTIC"/>
    <property type="match status" value="1"/>
</dbReference>
<dbReference type="InterPro" id="IPR013708">
    <property type="entry name" value="Shikimate_DH-bd_N"/>
</dbReference>
<dbReference type="CDD" id="cd01065">
    <property type="entry name" value="NAD_bind_Shikimate_DH"/>
    <property type="match status" value="1"/>
</dbReference>
<evidence type="ECO:0000256" key="1">
    <source>
        <dbReference type="ARBA" id="ARBA00004871"/>
    </source>
</evidence>
<evidence type="ECO:0000256" key="2">
    <source>
        <dbReference type="ARBA" id="ARBA00023002"/>
    </source>
</evidence>
<evidence type="ECO:0000259" key="4">
    <source>
        <dbReference type="Pfam" id="PF08501"/>
    </source>
</evidence>
<dbReference type="EMBL" id="CP115396">
    <property type="protein sequence ID" value="WBO83564.1"/>
    <property type="molecule type" value="Genomic_DNA"/>
</dbReference>
<dbReference type="Gene3D" id="3.40.50.10860">
    <property type="entry name" value="Leucine Dehydrogenase, chain A, domain 1"/>
    <property type="match status" value="1"/>
</dbReference>
<keyword evidence="3" id="KW-0028">Amino-acid biosynthesis</keyword>
<keyword evidence="3" id="KW-0057">Aromatic amino acid biosynthesis</keyword>
<feature type="domain" description="Shikimate dehydrogenase substrate binding N-terminal" evidence="4">
    <location>
        <begin position="6"/>
        <end position="88"/>
    </location>
</feature>
<name>A0ABY7PLJ9_9BACT</name>
<dbReference type="InterPro" id="IPR022893">
    <property type="entry name" value="Shikimate_DH_fam"/>
</dbReference>
<dbReference type="InterPro" id="IPR036291">
    <property type="entry name" value="NAD(P)-bd_dom_sf"/>
</dbReference>
<evidence type="ECO:0000313" key="6">
    <source>
        <dbReference type="Proteomes" id="UP001211872"/>
    </source>
</evidence>
<gene>
    <name evidence="5" type="ORF">O9Z63_14390</name>
</gene>
<dbReference type="Gene3D" id="3.40.50.720">
    <property type="entry name" value="NAD(P)-binding Rossmann-like Domain"/>
    <property type="match status" value="1"/>
</dbReference>
<dbReference type="InterPro" id="IPR046346">
    <property type="entry name" value="Aminoacid_DH-like_N_sf"/>
</dbReference>
<dbReference type="Pfam" id="PF08501">
    <property type="entry name" value="Shikimate_dh_N"/>
    <property type="match status" value="1"/>
</dbReference>
<dbReference type="SUPFAM" id="SSF51735">
    <property type="entry name" value="NAD(P)-binding Rossmann-fold domains"/>
    <property type="match status" value="1"/>
</dbReference>
<dbReference type="PANTHER" id="PTHR21089">
    <property type="entry name" value="SHIKIMATE DEHYDROGENASE"/>
    <property type="match status" value="1"/>
</dbReference>
<dbReference type="RefSeq" id="WP_270125949.1">
    <property type="nucleotide sequence ID" value="NZ_CP115396.1"/>
</dbReference>
<keyword evidence="6" id="KW-1185">Reference proteome</keyword>
<keyword evidence="2" id="KW-0560">Oxidoreductase</keyword>
<dbReference type="Proteomes" id="UP001211872">
    <property type="component" value="Chromosome"/>
</dbReference>
<dbReference type="SUPFAM" id="SSF53223">
    <property type="entry name" value="Aminoacid dehydrogenase-like, N-terminal domain"/>
    <property type="match status" value="1"/>
</dbReference>
<evidence type="ECO:0000313" key="5">
    <source>
        <dbReference type="EMBL" id="WBO83564.1"/>
    </source>
</evidence>
<protein>
    <submittedName>
        <fullName evidence="5">Shikimate dehydrogenase</fullName>
    </submittedName>
</protein>
<accession>A0ABY7PLJ9</accession>